<dbReference type="Proteomes" id="UP001153332">
    <property type="component" value="Unassembled WGS sequence"/>
</dbReference>
<organism evidence="1 2">
    <name type="scientific">Lasiodiplodia mahajangana</name>
    <dbReference type="NCBI Taxonomy" id="1108764"/>
    <lineage>
        <taxon>Eukaryota</taxon>
        <taxon>Fungi</taxon>
        <taxon>Dikarya</taxon>
        <taxon>Ascomycota</taxon>
        <taxon>Pezizomycotina</taxon>
        <taxon>Dothideomycetes</taxon>
        <taxon>Dothideomycetes incertae sedis</taxon>
        <taxon>Botryosphaeriales</taxon>
        <taxon>Botryosphaeriaceae</taxon>
        <taxon>Lasiodiplodia</taxon>
    </lineage>
</organism>
<dbReference type="EMBL" id="JAPUUL010000750">
    <property type="protein sequence ID" value="KAJ8129481.1"/>
    <property type="molecule type" value="Genomic_DNA"/>
</dbReference>
<proteinExistence type="predicted"/>
<accession>A0ACC2JPV1</accession>
<comment type="caution">
    <text evidence="1">The sequence shown here is derived from an EMBL/GenBank/DDBJ whole genome shotgun (WGS) entry which is preliminary data.</text>
</comment>
<name>A0ACC2JPV1_9PEZI</name>
<sequence length="348" mass="38222">MSPQKLPLRQLGRDGPQVPQLGFGLMELGIGYGTSIPSDMERFKVLDRAWEIGATFWDTAAGYGDNEALIGKWLKQHPERRKDVFIATKFGFSAEVGEDGRTTLMANSSPENCRRSCEKSLRDLNVDSIDLFYVHRFDRVTPVEKTMEAMVALKREGKIKHIGLSEASSDTVRRACAIHPVAAVQIEYNPWSLDIETEAGTNLLATCRELGVAIVAYSPLGRGFLTGRFESLDDLDPADKRHLLPRFSPENFPKNLELAKAFGALAATKNCTPAQVALAWIMAQGPDVFPIPGTKTLRYLEQNVGSVHVKISPEDDKHIRDIIKSMGGASGSRQVAQGNALADTAKLV</sequence>
<reference evidence="1" key="1">
    <citation type="submission" date="2022-12" db="EMBL/GenBank/DDBJ databases">
        <title>Genome Sequence of Lasiodiplodia mahajangana.</title>
        <authorList>
            <person name="Buettner E."/>
        </authorList>
    </citation>
    <scope>NUCLEOTIDE SEQUENCE</scope>
    <source>
        <strain evidence="1">VT137</strain>
    </source>
</reference>
<evidence type="ECO:0000313" key="2">
    <source>
        <dbReference type="Proteomes" id="UP001153332"/>
    </source>
</evidence>
<evidence type="ECO:0000313" key="1">
    <source>
        <dbReference type="EMBL" id="KAJ8129481.1"/>
    </source>
</evidence>
<gene>
    <name evidence="1" type="ORF">O1611_g4152</name>
</gene>
<protein>
    <submittedName>
        <fullName evidence="1">Uncharacterized protein</fullName>
    </submittedName>
</protein>
<keyword evidence="2" id="KW-1185">Reference proteome</keyword>